<accession>A0A2P2NN41</accession>
<dbReference type="AlphaFoldDB" id="A0A2P2NN41"/>
<evidence type="ECO:0000313" key="1">
    <source>
        <dbReference type="EMBL" id="MBX43875.1"/>
    </source>
</evidence>
<protein>
    <submittedName>
        <fullName evidence="1">Uncharacterized protein</fullName>
    </submittedName>
</protein>
<sequence>MSNFEKIMLHLLEKIENYRKLK</sequence>
<dbReference type="EMBL" id="GGEC01063391">
    <property type="protein sequence ID" value="MBX43875.1"/>
    <property type="molecule type" value="Transcribed_RNA"/>
</dbReference>
<reference evidence="1" key="1">
    <citation type="submission" date="2018-02" db="EMBL/GenBank/DDBJ databases">
        <title>Rhizophora mucronata_Transcriptome.</title>
        <authorList>
            <person name="Meera S.P."/>
            <person name="Sreeshan A."/>
            <person name="Augustine A."/>
        </authorList>
    </citation>
    <scope>NUCLEOTIDE SEQUENCE</scope>
    <source>
        <tissue evidence="1">Leaf</tissue>
    </source>
</reference>
<organism evidence="1">
    <name type="scientific">Rhizophora mucronata</name>
    <name type="common">Asiatic mangrove</name>
    <dbReference type="NCBI Taxonomy" id="61149"/>
    <lineage>
        <taxon>Eukaryota</taxon>
        <taxon>Viridiplantae</taxon>
        <taxon>Streptophyta</taxon>
        <taxon>Embryophyta</taxon>
        <taxon>Tracheophyta</taxon>
        <taxon>Spermatophyta</taxon>
        <taxon>Magnoliopsida</taxon>
        <taxon>eudicotyledons</taxon>
        <taxon>Gunneridae</taxon>
        <taxon>Pentapetalae</taxon>
        <taxon>rosids</taxon>
        <taxon>fabids</taxon>
        <taxon>Malpighiales</taxon>
        <taxon>Rhizophoraceae</taxon>
        <taxon>Rhizophora</taxon>
    </lineage>
</organism>
<name>A0A2P2NN41_RHIMU</name>
<proteinExistence type="predicted"/>